<dbReference type="PANTHER" id="PTHR35191">
    <property type="entry name" value="PROPHAGE SIDE TAIL FIBER PROTEIN HOMOLOG STFQ-RELATED"/>
    <property type="match status" value="1"/>
</dbReference>
<dbReference type="InterPro" id="IPR051934">
    <property type="entry name" value="Phage_Tail_Fiber_Structural"/>
</dbReference>
<dbReference type="Proteomes" id="UP000242849">
    <property type="component" value="Unassembled WGS sequence"/>
</dbReference>
<dbReference type="RefSeq" id="WP_244161226.1">
    <property type="nucleotide sequence ID" value="NZ_FNSC01000001.1"/>
</dbReference>
<keyword evidence="3" id="KW-1185">Reference proteome</keyword>
<dbReference type="EMBL" id="FNSC01000001">
    <property type="protein sequence ID" value="SEE19511.1"/>
    <property type="molecule type" value="Genomic_DNA"/>
</dbReference>
<evidence type="ECO:0000259" key="1">
    <source>
        <dbReference type="Pfam" id="PF12571"/>
    </source>
</evidence>
<dbReference type="Pfam" id="PF12571">
    <property type="entry name" value="Phage_tail_fib"/>
    <property type="match status" value="1"/>
</dbReference>
<protein>
    <submittedName>
        <fullName evidence="2">Phage-related tail fibre protein</fullName>
    </submittedName>
</protein>
<dbReference type="SUPFAM" id="SSF88874">
    <property type="entry name" value="Receptor-binding domain of short tail fibre protein gp12"/>
    <property type="match status" value="1"/>
</dbReference>
<dbReference type="AlphaFoldDB" id="A0A1H5GVL6"/>
<proteinExistence type="predicted"/>
<dbReference type="InterPro" id="IPR022225">
    <property type="entry name" value="Phage_tail_fibre_N"/>
</dbReference>
<dbReference type="PANTHER" id="PTHR35191:SF1">
    <property type="entry name" value="PROPHAGE SIDE TAIL FIBER PROTEIN HOMOLOG STFQ-RELATED"/>
    <property type="match status" value="1"/>
</dbReference>
<evidence type="ECO:0000313" key="2">
    <source>
        <dbReference type="EMBL" id="SEE19511.1"/>
    </source>
</evidence>
<gene>
    <name evidence="2" type="ORF">SAMN05421553_4244</name>
</gene>
<name>A0A1H5GVL6_PSEAG</name>
<evidence type="ECO:0000313" key="3">
    <source>
        <dbReference type="Proteomes" id="UP000242849"/>
    </source>
</evidence>
<reference evidence="3" key="1">
    <citation type="submission" date="2016-10" db="EMBL/GenBank/DDBJ databases">
        <authorList>
            <person name="Varghese N."/>
            <person name="Submissions S."/>
        </authorList>
    </citation>
    <scope>NUCLEOTIDE SEQUENCE [LARGE SCALE GENOMIC DNA]</scope>
    <source>
        <strain evidence="3">DSM 12111</strain>
    </source>
</reference>
<organism evidence="2 3">
    <name type="scientific">Pseudomonas anguilliseptica</name>
    <dbReference type="NCBI Taxonomy" id="53406"/>
    <lineage>
        <taxon>Bacteria</taxon>
        <taxon>Pseudomonadati</taxon>
        <taxon>Pseudomonadota</taxon>
        <taxon>Gammaproteobacteria</taxon>
        <taxon>Pseudomonadales</taxon>
        <taxon>Pseudomonadaceae</taxon>
        <taxon>Pseudomonas</taxon>
    </lineage>
</organism>
<feature type="domain" description="Phage tail fibre protein N-terminal" evidence="1">
    <location>
        <begin position="1"/>
        <end position="149"/>
    </location>
</feature>
<dbReference type="STRING" id="53406.SAMN05421553_4244"/>
<accession>A0A1H5GVL6</accession>
<sequence>MEQEYYCVLTNAGLAYEAACKANQVPIKLTHFAVGDGNGATYRPGPEATALRRETHRQPINSLIQDEANPSWLLAEAMIADDVGGWTIREVGIYTDTNILYAIGRYPESVKPVLAQGSGKQFYVRAIFQTSNATSVTLLIDNSIVMASRAFVLEHVQAELAKRDAKNSVLYTTTAAIALSGLGVQAGGDWPTALPAGARILPRHQPDAKDNGIYIAAAGAWARATDADANLEVTPGLLIPVEQGTVHADSLWQLVTDGPITLGVTALQFEMAAGRTGVAGGTYDQVTVNARGQVVGATRAAVSSIAADTTLTAANRGLVLIDAAAGNRTITLPLADAGLGVMDILLRRVDNSGNRLKVQASGANKIKFHTHLNAAGYAFLYLMGAGDWWHLRSDGAGNWWPVGRHDSDALGRPVFETTTMVSPGGWGVFASSLFNRADWPWLWDHGQQSGMLTTEAARVGMEGGWTSGDGATTFRGPEGRGEFLRIVDVGRGVDPNRIAGSSQLGSVLPVDATGIESPYVANFTSQAVPGGDGPLVAARTGLDYEPNGLSKYPGHAVVWISGTAATTGFAHGVTRPRNIAYPGRIKLI</sequence>